<dbReference type="RefSeq" id="WP_091102102.1">
    <property type="nucleotide sequence ID" value="NZ_FOBF01000009.1"/>
</dbReference>
<dbReference type="AlphaFoldDB" id="A0A1H7V7U2"/>
<accession>A0A1H7V7U2</accession>
<name>A0A1H7V7U2_9ACTN</name>
<gene>
    <name evidence="2" type="ORF">SAMN05660976_04031</name>
</gene>
<dbReference type="Proteomes" id="UP000198953">
    <property type="component" value="Unassembled WGS sequence"/>
</dbReference>
<protein>
    <submittedName>
        <fullName evidence="2">Uncharacterized protein</fullName>
    </submittedName>
</protein>
<feature type="compositionally biased region" description="Basic and acidic residues" evidence="1">
    <location>
        <begin position="57"/>
        <end position="66"/>
    </location>
</feature>
<evidence type="ECO:0000313" key="2">
    <source>
        <dbReference type="EMBL" id="SEM05311.1"/>
    </source>
</evidence>
<sequence length="162" mass="16850">MALQDDITSDWPGLGEEDDAAGDGGSYADRTEMKRVADEISELVKKLTVTSGVPVTDELRAPDDHSPPNVPILPEGAGTLPDLQRYGALSEAQLGQWITALQFAMSVSSAYGVLIGETGSSGGLYASLVSQAQAAVDAVFDMTKTSKDADSANEDVASGRTV</sequence>
<organism evidence="2 3">
    <name type="scientific">Nonomuraea pusilla</name>
    <dbReference type="NCBI Taxonomy" id="46177"/>
    <lineage>
        <taxon>Bacteria</taxon>
        <taxon>Bacillati</taxon>
        <taxon>Actinomycetota</taxon>
        <taxon>Actinomycetes</taxon>
        <taxon>Streptosporangiales</taxon>
        <taxon>Streptosporangiaceae</taxon>
        <taxon>Nonomuraea</taxon>
    </lineage>
</organism>
<proteinExistence type="predicted"/>
<feature type="region of interest" description="Disordered" evidence="1">
    <location>
        <begin position="56"/>
        <end position="76"/>
    </location>
</feature>
<feature type="region of interest" description="Disordered" evidence="1">
    <location>
        <begin position="1"/>
        <end position="30"/>
    </location>
</feature>
<dbReference type="OrthoDB" id="3531349at2"/>
<dbReference type="STRING" id="46177.SAMN05660976_04031"/>
<reference evidence="2 3" key="1">
    <citation type="submission" date="2016-10" db="EMBL/GenBank/DDBJ databases">
        <authorList>
            <person name="de Groot N.N."/>
        </authorList>
    </citation>
    <scope>NUCLEOTIDE SEQUENCE [LARGE SCALE GENOMIC DNA]</scope>
    <source>
        <strain evidence="2 3">DSM 43357</strain>
    </source>
</reference>
<dbReference type="EMBL" id="FOBF01000009">
    <property type="protein sequence ID" value="SEM05311.1"/>
    <property type="molecule type" value="Genomic_DNA"/>
</dbReference>
<evidence type="ECO:0000256" key="1">
    <source>
        <dbReference type="SAM" id="MobiDB-lite"/>
    </source>
</evidence>
<keyword evidence="3" id="KW-1185">Reference proteome</keyword>
<evidence type="ECO:0000313" key="3">
    <source>
        <dbReference type="Proteomes" id="UP000198953"/>
    </source>
</evidence>